<name>A0A8J8MTT4_9RHOB</name>
<evidence type="ECO:0000256" key="14">
    <source>
        <dbReference type="RuleBase" id="RU003848"/>
    </source>
</evidence>
<evidence type="ECO:0000256" key="7">
    <source>
        <dbReference type="ARBA" id="ARBA00023065"/>
    </source>
</evidence>
<keyword evidence="3 13" id="KW-0138">CF(0)</keyword>
<evidence type="ECO:0000256" key="10">
    <source>
        <dbReference type="ARBA" id="ARBA00025198"/>
    </source>
</evidence>
<comment type="subcellular location">
    <subcellularLocation>
        <location evidence="13">Cell membrane</location>
        <topology evidence="13">Single-pass membrane protein</topology>
    </subcellularLocation>
    <subcellularLocation>
        <location evidence="12">Endomembrane system</location>
        <topology evidence="12">Single-pass membrane protein</topology>
    </subcellularLocation>
</comment>
<keyword evidence="15" id="KW-0175">Coiled coil</keyword>
<proteinExistence type="inferred from homology"/>
<protein>
    <recommendedName>
        <fullName evidence="13">ATP synthase subunit b</fullName>
    </recommendedName>
    <alternativeName>
        <fullName evidence="13">ATP synthase F(0) sector subunit b</fullName>
    </alternativeName>
    <alternativeName>
        <fullName evidence="13">ATPase subunit I</fullName>
    </alternativeName>
    <alternativeName>
        <fullName evidence="13">F-type ATPase subunit b</fullName>
        <shortName evidence="13">F-ATPase subunit b</shortName>
    </alternativeName>
</protein>
<gene>
    <name evidence="13" type="primary">atpF</name>
    <name evidence="17" type="ORF">GR316_10280</name>
</gene>
<sequence length="185" mass="20283">MKKLIIPFTLLATPAVAAPSGPFFSLYNTNLIVLIAFVLFVGILIWAKVPGRITGMLDKRAHDIHSELEEARALREEAKALLASYERKQQEVSEQSARIIAQARQEATLAAERAKEVLQVTIARRMQAAEDQIAAAEAGAVKEVREKSIAVAVEAAREVLARQMTPETGASLIDRSIEQVGQKMH</sequence>
<comment type="similarity">
    <text evidence="1 13 14">Belongs to the ATPase B chain family.</text>
</comment>
<keyword evidence="4 13" id="KW-0812">Transmembrane</keyword>
<evidence type="ECO:0000256" key="13">
    <source>
        <dbReference type="HAMAP-Rule" id="MF_01398"/>
    </source>
</evidence>
<keyword evidence="18" id="KW-1185">Reference proteome</keyword>
<dbReference type="HAMAP" id="MF_01398">
    <property type="entry name" value="ATP_synth_b_bprime"/>
    <property type="match status" value="1"/>
</dbReference>
<dbReference type="EMBL" id="CP047289">
    <property type="protein sequence ID" value="QUS36616.1"/>
    <property type="molecule type" value="Genomic_DNA"/>
</dbReference>
<evidence type="ECO:0000256" key="1">
    <source>
        <dbReference type="ARBA" id="ARBA00005513"/>
    </source>
</evidence>
<keyword evidence="7 13" id="KW-0406">Ion transport</keyword>
<evidence type="ECO:0000256" key="9">
    <source>
        <dbReference type="ARBA" id="ARBA00023310"/>
    </source>
</evidence>
<dbReference type="KEGG" id="fap:GR316_10280"/>
<feature type="signal peptide" evidence="16">
    <location>
        <begin position="1"/>
        <end position="17"/>
    </location>
</feature>
<comment type="function">
    <text evidence="10 13">F(1)F(0) ATP synthase produces ATP from ADP in the presence of a proton or sodium gradient. F-type ATPases consist of two structural domains, F(1) containing the extramembraneous catalytic core and F(0) containing the membrane proton channel, linked together by a central stalk and a peripheral stalk. During catalysis, ATP synthesis in the catalytic domain of F(1) is coupled via a rotary mechanism of the central stalk subunits to proton translocation.</text>
</comment>
<dbReference type="GO" id="GO:0045259">
    <property type="term" value="C:proton-transporting ATP synthase complex"/>
    <property type="evidence" value="ECO:0007669"/>
    <property type="project" value="UniProtKB-KW"/>
</dbReference>
<evidence type="ECO:0000256" key="4">
    <source>
        <dbReference type="ARBA" id="ARBA00022692"/>
    </source>
</evidence>
<comment type="subunit">
    <text evidence="13">F-type ATPases have 2 components, F(1) - the catalytic core - and F(0) - the membrane proton channel. F(1) has five subunits: alpha(3), beta(3), gamma(1), delta(1), epsilon(1). F(0) has three main subunits: a(1), b(2) and c(10-14). The alpha and beta chains form an alternating ring which encloses part of the gamma chain. F(1) is attached to F(0) by a central stalk formed by the gamma and epsilon chains, while a peripheral stalk is formed by the delta and b chains.</text>
</comment>
<dbReference type="AlphaFoldDB" id="A0A8J8MTT4"/>
<keyword evidence="2 13" id="KW-0813">Transport</keyword>
<dbReference type="CDD" id="cd06503">
    <property type="entry name" value="ATP-synt_Fo_b"/>
    <property type="match status" value="1"/>
</dbReference>
<dbReference type="Pfam" id="PF00430">
    <property type="entry name" value="ATP-synt_B"/>
    <property type="match status" value="1"/>
</dbReference>
<evidence type="ECO:0000256" key="3">
    <source>
        <dbReference type="ARBA" id="ARBA00022547"/>
    </source>
</evidence>
<evidence type="ECO:0000256" key="15">
    <source>
        <dbReference type="SAM" id="Coils"/>
    </source>
</evidence>
<keyword evidence="9 13" id="KW-0066">ATP synthesis</keyword>
<dbReference type="GO" id="GO:0005886">
    <property type="term" value="C:plasma membrane"/>
    <property type="evidence" value="ECO:0007669"/>
    <property type="project" value="UniProtKB-SubCell"/>
</dbReference>
<dbReference type="PANTHER" id="PTHR33445:SF1">
    <property type="entry name" value="ATP SYNTHASE SUBUNIT B"/>
    <property type="match status" value="1"/>
</dbReference>
<dbReference type="InterPro" id="IPR002146">
    <property type="entry name" value="ATP_synth_b/b'su_bac/chlpt"/>
</dbReference>
<keyword evidence="8 13" id="KW-0472">Membrane</keyword>
<dbReference type="NCBIfam" id="NF009989">
    <property type="entry name" value="PRK13455.1"/>
    <property type="match status" value="1"/>
</dbReference>
<feature type="chain" id="PRO_5035239780" description="ATP synthase subunit b" evidence="16">
    <location>
        <begin position="18"/>
        <end position="185"/>
    </location>
</feature>
<feature type="transmembrane region" description="Helical" evidence="13">
    <location>
        <begin position="27"/>
        <end position="47"/>
    </location>
</feature>
<keyword evidence="6 13" id="KW-1133">Transmembrane helix</keyword>
<evidence type="ECO:0000256" key="12">
    <source>
        <dbReference type="ARBA" id="ARBA00037847"/>
    </source>
</evidence>
<comment type="function">
    <text evidence="11">Component of the F(0) channel, it forms part of the peripheral stalk, linking F(1) to F(0). The b'-subunit is a diverged and duplicated form of b found in plants and photosynthetic bacteria.</text>
</comment>
<feature type="coiled-coil region" evidence="15">
    <location>
        <begin position="61"/>
        <end position="95"/>
    </location>
</feature>
<dbReference type="InterPro" id="IPR050059">
    <property type="entry name" value="ATP_synthase_B_chain"/>
</dbReference>
<dbReference type="Proteomes" id="UP000679284">
    <property type="component" value="Chromosome"/>
</dbReference>
<organism evidence="17 18">
    <name type="scientific">Falsirhodobacter algicola</name>
    <dbReference type="NCBI Taxonomy" id="2692330"/>
    <lineage>
        <taxon>Bacteria</taxon>
        <taxon>Pseudomonadati</taxon>
        <taxon>Pseudomonadota</taxon>
        <taxon>Alphaproteobacteria</taxon>
        <taxon>Rhodobacterales</taxon>
        <taxon>Paracoccaceae</taxon>
        <taxon>Falsirhodobacter</taxon>
    </lineage>
</organism>
<dbReference type="GO" id="GO:0046961">
    <property type="term" value="F:proton-transporting ATPase activity, rotational mechanism"/>
    <property type="evidence" value="ECO:0007669"/>
    <property type="project" value="TreeGrafter"/>
</dbReference>
<dbReference type="RefSeq" id="WP_211783834.1">
    <property type="nucleotide sequence ID" value="NZ_CP047289.1"/>
</dbReference>
<accession>A0A8J8MTT4</accession>
<evidence type="ECO:0000313" key="18">
    <source>
        <dbReference type="Proteomes" id="UP000679284"/>
    </source>
</evidence>
<evidence type="ECO:0000256" key="6">
    <source>
        <dbReference type="ARBA" id="ARBA00022989"/>
    </source>
</evidence>
<evidence type="ECO:0000256" key="11">
    <source>
        <dbReference type="ARBA" id="ARBA00025614"/>
    </source>
</evidence>
<evidence type="ECO:0000256" key="2">
    <source>
        <dbReference type="ARBA" id="ARBA00022448"/>
    </source>
</evidence>
<evidence type="ECO:0000256" key="5">
    <source>
        <dbReference type="ARBA" id="ARBA00022781"/>
    </source>
</evidence>
<dbReference type="PANTHER" id="PTHR33445">
    <property type="entry name" value="ATP SYNTHASE SUBUNIT B', CHLOROPLASTIC"/>
    <property type="match status" value="1"/>
</dbReference>
<dbReference type="GO" id="GO:0046933">
    <property type="term" value="F:proton-transporting ATP synthase activity, rotational mechanism"/>
    <property type="evidence" value="ECO:0007669"/>
    <property type="project" value="UniProtKB-UniRule"/>
</dbReference>
<evidence type="ECO:0000256" key="16">
    <source>
        <dbReference type="SAM" id="SignalP"/>
    </source>
</evidence>
<evidence type="ECO:0000256" key="8">
    <source>
        <dbReference type="ARBA" id="ARBA00023136"/>
    </source>
</evidence>
<reference evidence="17" key="1">
    <citation type="submission" date="2020-01" db="EMBL/GenBank/DDBJ databases">
        <authorList>
            <person name="Yang Y."/>
            <person name="Kwon Y.M."/>
        </authorList>
    </citation>
    <scope>NUCLEOTIDE SEQUENCE</scope>
    <source>
        <strain evidence="17">PG104</strain>
    </source>
</reference>
<evidence type="ECO:0000313" key="17">
    <source>
        <dbReference type="EMBL" id="QUS36616.1"/>
    </source>
</evidence>
<keyword evidence="16" id="KW-0732">Signal</keyword>
<keyword evidence="13" id="KW-1003">Cell membrane</keyword>
<keyword evidence="5 13" id="KW-0375">Hydrogen ion transport</keyword>
<dbReference type="GO" id="GO:0012505">
    <property type="term" value="C:endomembrane system"/>
    <property type="evidence" value="ECO:0007669"/>
    <property type="project" value="UniProtKB-SubCell"/>
</dbReference>